<keyword evidence="3" id="KW-1185">Reference proteome</keyword>
<dbReference type="Proteomes" id="UP000035034">
    <property type="component" value="Unassembled WGS sequence"/>
</dbReference>
<reference evidence="2 3" key="1">
    <citation type="submission" date="2011-12" db="EMBL/GenBank/DDBJ databases">
        <title>Whole genome shotgun sequence of Gordonia effusa NBRC 100432.</title>
        <authorList>
            <person name="Yoshida I."/>
            <person name="Takarada H."/>
            <person name="Hosoyama A."/>
            <person name="Tsuchikane K."/>
            <person name="Katsumata H."/>
            <person name="Yamazaki S."/>
            <person name="Fujita N."/>
        </authorList>
    </citation>
    <scope>NUCLEOTIDE SEQUENCE [LARGE SCALE GENOMIC DNA]</scope>
    <source>
        <strain evidence="2 3">NBRC 100432</strain>
    </source>
</reference>
<gene>
    <name evidence="2" type="ORF">GOEFS_020_00150</name>
</gene>
<organism evidence="2 3">
    <name type="scientific">Gordonia effusa NBRC 100432</name>
    <dbReference type="NCBI Taxonomy" id="1077974"/>
    <lineage>
        <taxon>Bacteria</taxon>
        <taxon>Bacillati</taxon>
        <taxon>Actinomycetota</taxon>
        <taxon>Actinomycetes</taxon>
        <taxon>Mycobacteriales</taxon>
        <taxon>Gordoniaceae</taxon>
        <taxon>Gordonia</taxon>
    </lineage>
</organism>
<evidence type="ECO:0000313" key="2">
    <source>
        <dbReference type="EMBL" id="GAB17151.1"/>
    </source>
</evidence>
<dbReference type="Pfam" id="PF09995">
    <property type="entry name" value="MPAB_Lcp_cat"/>
    <property type="match status" value="1"/>
</dbReference>
<dbReference type="RefSeq" id="WP_007316489.1">
    <property type="nucleotide sequence ID" value="NZ_BAEH01000020.1"/>
</dbReference>
<sequence length="431" mass="47803">MTRIMSELENPSAAETSDPDVLVNDEIVGKNVYYAGTRVPERAGDDSLRPKERAQYPVPPNSLLWKYMGDPFVQAATGQRTAIVENMWPQLGQGVSDHSVVVSSKDFDVLTQRARSSQKTINGILFAPPEEARKYGIQVRNFHKSIKGDMPNGRKYHAINAETFYWAHVTFFEGIFRASDLGVLEKPLSRAEREQIFEESKEWFSMFGVDDRAQPQTYDEFETYLDNVLHNELTDSKLAQYTVGLGRRGADASKLIPPKARPAARIIKPALGGLLRMITVGPLEQNLRDELKLEFGRADQLRYRLYVRSLRLTRIGLRRSGVALKYRLTPAAAAAFEREGLRPEDITLESAREALAAARARRAEATAQAGADAPVRVAVAPVGETCRKCQRVLTDCAECGAAGTVDGEICDVCSGAQRGCPVHHADWDSAH</sequence>
<dbReference type="EMBL" id="BAEH01000020">
    <property type="protein sequence ID" value="GAB17151.1"/>
    <property type="molecule type" value="Genomic_DNA"/>
</dbReference>
<dbReference type="GO" id="GO:0016491">
    <property type="term" value="F:oxidoreductase activity"/>
    <property type="evidence" value="ECO:0007669"/>
    <property type="project" value="InterPro"/>
</dbReference>
<evidence type="ECO:0000259" key="1">
    <source>
        <dbReference type="Pfam" id="PF09995"/>
    </source>
</evidence>
<protein>
    <recommendedName>
        <fullName evidence="1">ER-bound oxygenase mpaB/mpaB'/Rubber oxygenase catalytic domain-containing protein</fullName>
    </recommendedName>
</protein>
<feature type="domain" description="ER-bound oxygenase mpaB/mpaB'/Rubber oxygenase catalytic" evidence="1">
    <location>
        <begin position="65"/>
        <end position="311"/>
    </location>
</feature>
<dbReference type="InterPro" id="IPR018713">
    <property type="entry name" value="MPAB/Lcp_cat_dom"/>
</dbReference>
<dbReference type="eggNOG" id="COG3662">
    <property type="taxonomic scope" value="Bacteria"/>
</dbReference>
<name>H0QWF0_9ACTN</name>
<dbReference type="PANTHER" id="PTHR36151:SF3">
    <property type="entry name" value="ER-BOUND OXYGENASE MPAB_MPAB'_RUBBER OXYGENASE CATALYTIC DOMAIN-CONTAINING PROTEIN"/>
    <property type="match status" value="1"/>
</dbReference>
<evidence type="ECO:0000313" key="3">
    <source>
        <dbReference type="Proteomes" id="UP000035034"/>
    </source>
</evidence>
<accession>H0QWF0</accession>
<dbReference type="AlphaFoldDB" id="H0QWF0"/>
<dbReference type="PANTHER" id="PTHR36151">
    <property type="entry name" value="BLR2777 PROTEIN"/>
    <property type="match status" value="1"/>
</dbReference>
<proteinExistence type="predicted"/>
<comment type="caution">
    <text evidence="2">The sequence shown here is derived from an EMBL/GenBank/DDBJ whole genome shotgun (WGS) entry which is preliminary data.</text>
</comment>
<dbReference type="STRING" id="1077974.GOEFS_020_00150"/>